<comment type="caution">
    <text evidence="5">The sequence shown here is derived from an EMBL/GenBank/DDBJ whole genome shotgun (WGS) entry which is preliminary data.</text>
</comment>
<evidence type="ECO:0000313" key="5">
    <source>
        <dbReference type="EMBL" id="MDP9830141.1"/>
    </source>
</evidence>
<dbReference type="Pfam" id="PF00456">
    <property type="entry name" value="Transketolase_N"/>
    <property type="match status" value="1"/>
</dbReference>
<reference evidence="5 6" key="1">
    <citation type="submission" date="2023-07" db="EMBL/GenBank/DDBJ databases">
        <title>Sequencing the genomes of 1000 actinobacteria strains.</title>
        <authorList>
            <person name="Klenk H.-P."/>
        </authorList>
    </citation>
    <scope>NUCLEOTIDE SEQUENCE [LARGE SCALE GENOMIC DNA]</scope>
    <source>
        <strain evidence="5 6">DSM 44388</strain>
    </source>
</reference>
<evidence type="ECO:0000313" key="6">
    <source>
        <dbReference type="Proteomes" id="UP001235712"/>
    </source>
</evidence>
<dbReference type="SUPFAM" id="SSF52518">
    <property type="entry name" value="Thiamin diphosphate-binding fold (THDP-binding)"/>
    <property type="match status" value="1"/>
</dbReference>
<feature type="domain" description="Transketolase N-terminal" evidence="4">
    <location>
        <begin position="29"/>
        <end position="279"/>
    </location>
</feature>
<name>A0ABT9PBQ9_9ACTN</name>
<dbReference type="GO" id="GO:0004802">
    <property type="term" value="F:transketolase activity"/>
    <property type="evidence" value="ECO:0007669"/>
    <property type="project" value="UniProtKB-EC"/>
</dbReference>
<gene>
    <name evidence="5" type="ORF">J2S57_005890</name>
</gene>
<dbReference type="InterPro" id="IPR005474">
    <property type="entry name" value="Transketolase_N"/>
</dbReference>
<dbReference type="InterPro" id="IPR029061">
    <property type="entry name" value="THDP-binding"/>
</dbReference>
<dbReference type="CDD" id="cd02012">
    <property type="entry name" value="TPP_TK"/>
    <property type="match status" value="1"/>
</dbReference>
<comment type="similarity">
    <text evidence="2">Belongs to the transketolase family.</text>
</comment>
<accession>A0ABT9PBQ9</accession>
<comment type="cofactor">
    <cofactor evidence="1">
        <name>thiamine diphosphate</name>
        <dbReference type="ChEBI" id="CHEBI:58937"/>
    </cofactor>
</comment>
<dbReference type="EC" id="2.2.1.1" evidence="5"/>
<dbReference type="PANTHER" id="PTHR47514:SF1">
    <property type="entry name" value="TRANSKETOLASE N-TERMINAL SECTION-RELATED"/>
    <property type="match status" value="1"/>
</dbReference>
<evidence type="ECO:0000259" key="4">
    <source>
        <dbReference type="Pfam" id="PF00456"/>
    </source>
</evidence>
<dbReference type="Proteomes" id="UP001235712">
    <property type="component" value="Unassembled WGS sequence"/>
</dbReference>
<keyword evidence="6" id="KW-1185">Reference proteome</keyword>
<dbReference type="PANTHER" id="PTHR47514">
    <property type="entry name" value="TRANSKETOLASE N-TERMINAL SECTION-RELATED"/>
    <property type="match status" value="1"/>
</dbReference>
<dbReference type="Gene3D" id="3.40.50.970">
    <property type="match status" value="1"/>
</dbReference>
<sequence length="290" mass="31432">MLAPDLEQAARWRHVTAISDPQVLTESLRRAANASRATTLQMVSAARLGHLGGDMSVLDVLTTLYGSVLRVDPENPEWPERDRLIMSKGHCSEALYATLAWAGFFSPDELRTFDRPGSALNGHPNRTYVPGVETNTGALGHGLPVGVGVAVGAKLQQLPSRVFVVLGDGELQEGSNWEAAMTAAHRGLDNLTAIVDRNRLQQGARTEDTASLDPLAEKWRAFGWNVVEVDGHDHLGLRDALIAVAAGRPTCLIAETVKGKGISFMEDRVEWHHKVPTADQLATALEELSR</sequence>
<keyword evidence="3" id="KW-0786">Thiamine pyrophosphate</keyword>
<evidence type="ECO:0000256" key="2">
    <source>
        <dbReference type="ARBA" id="ARBA00007131"/>
    </source>
</evidence>
<keyword evidence="5" id="KW-0808">Transferase</keyword>
<evidence type="ECO:0000256" key="1">
    <source>
        <dbReference type="ARBA" id="ARBA00001964"/>
    </source>
</evidence>
<dbReference type="RefSeq" id="WP_307249035.1">
    <property type="nucleotide sequence ID" value="NZ_JAUSQZ010000001.1"/>
</dbReference>
<protein>
    <submittedName>
        <fullName evidence="5">Transketolase</fullName>
        <ecNumber evidence="5">2.2.1.1</ecNumber>
    </submittedName>
</protein>
<proteinExistence type="inferred from homology"/>
<dbReference type="EMBL" id="JAUSQZ010000001">
    <property type="protein sequence ID" value="MDP9830141.1"/>
    <property type="molecule type" value="Genomic_DNA"/>
</dbReference>
<evidence type="ECO:0000256" key="3">
    <source>
        <dbReference type="ARBA" id="ARBA00023052"/>
    </source>
</evidence>
<organism evidence="5 6">
    <name type="scientific">Kineosporia succinea</name>
    <dbReference type="NCBI Taxonomy" id="84632"/>
    <lineage>
        <taxon>Bacteria</taxon>
        <taxon>Bacillati</taxon>
        <taxon>Actinomycetota</taxon>
        <taxon>Actinomycetes</taxon>
        <taxon>Kineosporiales</taxon>
        <taxon>Kineosporiaceae</taxon>
        <taxon>Kineosporia</taxon>
    </lineage>
</organism>